<dbReference type="GO" id="GO:0005886">
    <property type="term" value="C:plasma membrane"/>
    <property type="evidence" value="ECO:0007669"/>
    <property type="project" value="UniProtKB-SubCell"/>
</dbReference>
<feature type="chain" id="PRO_5043640139" description="Phytocyanin domain-containing protein" evidence="10">
    <location>
        <begin position="25"/>
        <end position="176"/>
    </location>
</feature>
<comment type="subcellular location">
    <subcellularLocation>
        <location evidence="1">Cell membrane</location>
        <topology evidence="1">Lipid-anchor</topology>
        <topology evidence="1">GPI-anchor</topology>
    </subcellularLocation>
</comment>
<evidence type="ECO:0000256" key="2">
    <source>
        <dbReference type="ARBA" id="ARBA00022475"/>
    </source>
</evidence>
<dbReference type="Gene3D" id="2.60.40.420">
    <property type="entry name" value="Cupredoxins - blue copper proteins"/>
    <property type="match status" value="1"/>
</dbReference>
<evidence type="ECO:0000313" key="12">
    <source>
        <dbReference type="EMBL" id="CAK7353952.1"/>
    </source>
</evidence>
<name>A0AAV1SQF0_9ROSI</name>
<feature type="domain" description="Phytocyanin" evidence="11">
    <location>
        <begin position="25"/>
        <end position="129"/>
    </location>
</feature>
<evidence type="ECO:0000256" key="3">
    <source>
        <dbReference type="ARBA" id="ARBA00022622"/>
    </source>
</evidence>
<keyword evidence="4 10" id="KW-0732">Signal</keyword>
<gene>
    <name evidence="12" type="ORF">DCAF_LOCUS24991</name>
</gene>
<keyword evidence="13" id="KW-1185">Reference proteome</keyword>
<dbReference type="InterPro" id="IPR003245">
    <property type="entry name" value="Phytocyanin_dom"/>
</dbReference>
<evidence type="ECO:0000256" key="6">
    <source>
        <dbReference type="ARBA" id="ARBA00023157"/>
    </source>
</evidence>
<protein>
    <recommendedName>
        <fullName evidence="11">Phytocyanin domain-containing protein</fullName>
    </recommendedName>
</protein>
<dbReference type="SUPFAM" id="SSF49503">
    <property type="entry name" value="Cupredoxins"/>
    <property type="match status" value="1"/>
</dbReference>
<evidence type="ECO:0000256" key="1">
    <source>
        <dbReference type="ARBA" id="ARBA00004609"/>
    </source>
</evidence>
<keyword evidence="2" id="KW-1003">Cell membrane</keyword>
<evidence type="ECO:0000256" key="4">
    <source>
        <dbReference type="ARBA" id="ARBA00022729"/>
    </source>
</evidence>
<dbReference type="EMBL" id="CAWUPB010001194">
    <property type="protein sequence ID" value="CAK7353952.1"/>
    <property type="molecule type" value="Genomic_DNA"/>
</dbReference>
<dbReference type="PANTHER" id="PTHR33021">
    <property type="entry name" value="BLUE COPPER PROTEIN"/>
    <property type="match status" value="1"/>
</dbReference>
<sequence length="176" mass="18820">MASFQRAVVSSLFLMSLLLGLSQASEVLVGGKTDSWKIPSSEPDSLNKWAGKARFLVGDSLVWKYDGQKDSVLQVTKEAYDSCNTTSPIEEYKDGNTKVKLDRSGPFYFISGAEGHCEKGQKFVVVVLSQKHRQTGISPAPSPVEFDGPAVAPTSSASTLKAGFLVALGVLVSGLF</sequence>
<dbReference type="PROSITE" id="PS51485">
    <property type="entry name" value="PHYTOCYANIN"/>
    <property type="match status" value="1"/>
</dbReference>
<comment type="caution">
    <text evidence="12">The sequence shown here is derived from an EMBL/GenBank/DDBJ whole genome shotgun (WGS) entry which is preliminary data.</text>
</comment>
<dbReference type="GO" id="GO:0098552">
    <property type="term" value="C:side of membrane"/>
    <property type="evidence" value="ECO:0007669"/>
    <property type="project" value="UniProtKB-KW"/>
</dbReference>
<keyword evidence="7" id="KW-0325">Glycoprotein</keyword>
<keyword evidence="8" id="KW-0449">Lipoprotein</keyword>
<dbReference type="PANTHER" id="PTHR33021:SF197">
    <property type="entry name" value="EARLY NODULIN-LIKE PROTEIN 13"/>
    <property type="match status" value="1"/>
</dbReference>
<feature type="signal peptide" evidence="10">
    <location>
        <begin position="1"/>
        <end position="24"/>
    </location>
</feature>
<dbReference type="Pfam" id="PF02298">
    <property type="entry name" value="Cu_bind_like"/>
    <property type="match status" value="1"/>
</dbReference>
<dbReference type="AlphaFoldDB" id="A0AAV1SQF0"/>
<comment type="similarity">
    <text evidence="9">Belongs to the early nodulin-like (ENODL) family.</text>
</comment>
<evidence type="ECO:0000313" key="13">
    <source>
        <dbReference type="Proteomes" id="UP001314170"/>
    </source>
</evidence>
<evidence type="ECO:0000256" key="8">
    <source>
        <dbReference type="ARBA" id="ARBA00023288"/>
    </source>
</evidence>
<accession>A0AAV1SQF0</accession>
<proteinExistence type="inferred from homology"/>
<dbReference type="InterPro" id="IPR008972">
    <property type="entry name" value="Cupredoxin"/>
</dbReference>
<evidence type="ECO:0000256" key="9">
    <source>
        <dbReference type="ARBA" id="ARBA00035011"/>
    </source>
</evidence>
<dbReference type="CDD" id="cd11019">
    <property type="entry name" value="OsENODL1_like"/>
    <property type="match status" value="1"/>
</dbReference>
<keyword evidence="3" id="KW-0336">GPI-anchor</keyword>
<dbReference type="FunFam" id="2.60.40.420:FF:000069">
    <property type="entry name" value="Early nodulin-like protein 1"/>
    <property type="match status" value="1"/>
</dbReference>
<keyword evidence="5" id="KW-0472">Membrane</keyword>
<evidence type="ECO:0000256" key="5">
    <source>
        <dbReference type="ARBA" id="ARBA00023136"/>
    </source>
</evidence>
<dbReference type="GO" id="GO:0009055">
    <property type="term" value="F:electron transfer activity"/>
    <property type="evidence" value="ECO:0007669"/>
    <property type="project" value="InterPro"/>
</dbReference>
<evidence type="ECO:0000256" key="7">
    <source>
        <dbReference type="ARBA" id="ARBA00023180"/>
    </source>
</evidence>
<dbReference type="InterPro" id="IPR041846">
    <property type="entry name" value="ENL_dom"/>
</dbReference>
<evidence type="ECO:0000256" key="10">
    <source>
        <dbReference type="SAM" id="SignalP"/>
    </source>
</evidence>
<organism evidence="12 13">
    <name type="scientific">Dovyalis caffra</name>
    <dbReference type="NCBI Taxonomy" id="77055"/>
    <lineage>
        <taxon>Eukaryota</taxon>
        <taxon>Viridiplantae</taxon>
        <taxon>Streptophyta</taxon>
        <taxon>Embryophyta</taxon>
        <taxon>Tracheophyta</taxon>
        <taxon>Spermatophyta</taxon>
        <taxon>Magnoliopsida</taxon>
        <taxon>eudicotyledons</taxon>
        <taxon>Gunneridae</taxon>
        <taxon>Pentapetalae</taxon>
        <taxon>rosids</taxon>
        <taxon>fabids</taxon>
        <taxon>Malpighiales</taxon>
        <taxon>Salicaceae</taxon>
        <taxon>Flacourtieae</taxon>
        <taxon>Dovyalis</taxon>
    </lineage>
</organism>
<dbReference type="Proteomes" id="UP001314170">
    <property type="component" value="Unassembled WGS sequence"/>
</dbReference>
<evidence type="ECO:0000259" key="11">
    <source>
        <dbReference type="PROSITE" id="PS51485"/>
    </source>
</evidence>
<keyword evidence="6" id="KW-1015">Disulfide bond</keyword>
<reference evidence="12 13" key="1">
    <citation type="submission" date="2024-01" db="EMBL/GenBank/DDBJ databases">
        <authorList>
            <person name="Waweru B."/>
        </authorList>
    </citation>
    <scope>NUCLEOTIDE SEQUENCE [LARGE SCALE GENOMIC DNA]</scope>
</reference>
<dbReference type="InterPro" id="IPR039391">
    <property type="entry name" value="Phytocyanin-like"/>
</dbReference>